<dbReference type="AlphaFoldDB" id="A0A2Z6ZUB7"/>
<dbReference type="SUPFAM" id="SSF117281">
    <property type="entry name" value="Kelch motif"/>
    <property type="match status" value="1"/>
</dbReference>
<dbReference type="PANTHER" id="PTHR47365:SF2">
    <property type="entry name" value="KELCH-LIKE PROTEIN 23"/>
    <property type="match status" value="1"/>
</dbReference>
<dbReference type="Proteomes" id="UP000250235">
    <property type="component" value="Unassembled WGS sequence"/>
</dbReference>
<dbReference type="EMBL" id="KV120737">
    <property type="protein sequence ID" value="KZT76441.1"/>
    <property type="molecule type" value="Genomic_DNA"/>
</dbReference>
<organism evidence="1 2">
    <name type="scientific">Dorcoceras hygrometricum</name>
    <dbReference type="NCBI Taxonomy" id="472368"/>
    <lineage>
        <taxon>Eukaryota</taxon>
        <taxon>Viridiplantae</taxon>
        <taxon>Streptophyta</taxon>
        <taxon>Embryophyta</taxon>
        <taxon>Tracheophyta</taxon>
        <taxon>Spermatophyta</taxon>
        <taxon>Magnoliopsida</taxon>
        <taxon>eudicotyledons</taxon>
        <taxon>Gunneridae</taxon>
        <taxon>Pentapetalae</taxon>
        <taxon>asterids</taxon>
        <taxon>lamiids</taxon>
        <taxon>Lamiales</taxon>
        <taxon>Gesneriaceae</taxon>
        <taxon>Didymocarpoideae</taxon>
        <taxon>Trichosporeae</taxon>
        <taxon>Loxocarpinae</taxon>
        <taxon>Dorcoceras</taxon>
    </lineage>
</organism>
<evidence type="ECO:0000313" key="2">
    <source>
        <dbReference type="Proteomes" id="UP000250235"/>
    </source>
</evidence>
<accession>A0A2Z6ZUB7</accession>
<reference evidence="1 2" key="1">
    <citation type="journal article" date="2015" name="Proc. Natl. Acad. Sci. U.S.A.">
        <title>The resurrection genome of Boea hygrometrica: A blueprint for survival of dehydration.</title>
        <authorList>
            <person name="Xiao L."/>
            <person name="Yang G."/>
            <person name="Zhang L."/>
            <person name="Yang X."/>
            <person name="Zhao S."/>
            <person name="Ji Z."/>
            <person name="Zhou Q."/>
            <person name="Hu M."/>
            <person name="Wang Y."/>
            <person name="Chen M."/>
            <person name="Xu Y."/>
            <person name="Jin H."/>
            <person name="Xiao X."/>
            <person name="Hu G."/>
            <person name="Bao F."/>
            <person name="Hu Y."/>
            <person name="Wan P."/>
            <person name="Li L."/>
            <person name="Deng X."/>
            <person name="Kuang T."/>
            <person name="Xiang C."/>
            <person name="Zhu J.K."/>
            <person name="Oliver M.J."/>
            <person name="He Y."/>
        </authorList>
    </citation>
    <scope>NUCLEOTIDE SEQUENCE [LARGE SCALE GENOMIC DNA]</scope>
    <source>
        <strain evidence="2">cv. XS01</strain>
    </source>
</reference>
<gene>
    <name evidence="1" type="ORF">F511_46534</name>
</gene>
<keyword evidence="2" id="KW-1185">Reference proteome</keyword>
<name>A0A2Z6ZUB7_9LAMI</name>
<dbReference type="InterPro" id="IPR015915">
    <property type="entry name" value="Kelch-typ_b-propeller"/>
</dbReference>
<proteinExistence type="predicted"/>
<sequence>MWDLDIPPYQIVEINGKLFSSGDCLKPWKGHVETYNETEKMWNVVQGSHYENLSRYFTQDGHLSALRRMYLTMAAIGNRLFFLTGYRVPGGEPLLRNEVHIFDTSSDVDGWRSLDPVVEERVKELCGHCCVLIKHVSSG</sequence>
<protein>
    <submittedName>
        <fullName evidence="1">Galactose oxidase/kelch repeat superfamily protein</fullName>
    </submittedName>
</protein>
<dbReference type="OrthoDB" id="875808at2759"/>
<evidence type="ECO:0000313" key="1">
    <source>
        <dbReference type="EMBL" id="KZT76441.1"/>
    </source>
</evidence>
<dbReference type="Gene3D" id="2.120.10.80">
    <property type="entry name" value="Kelch-type beta propeller"/>
    <property type="match status" value="1"/>
</dbReference>
<dbReference type="PANTHER" id="PTHR47365">
    <property type="entry name" value="PLANT PROTEIN, PUTATIVE-RELATED"/>
    <property type="match status" value="1"/>
</dbReference>